<dbReference type="EMBL" id="CAJVPZ010013361">
    <property type="protein sequence ID" value="CAG8648207.1"/>
    <property type="molecule type" value="Genomic_DNA"/>
</dbReference>
<proteinExistence type="predicted"/>
<organism evidence="2 3">
    <name type="scientific">Racocetra fulgida</name>
    <dbReference type="NCBI Taxonomy" id="60492"/>
    <lineage>
        <taxon>Eukaryota</taxon>
        <taxon>Fungi</taxon>
        <taxon>Fungi incertae sedis</taxon>
        <taxon>Mucoromycota</taxon>
        <taxon>Glomeromycotina</taxon>
        <taxon>Glomeromycetes</taxon>
        <taxon>Diversisporales</taxon>
        <taxon>Gigasporaceae</taxon>
        <taxon>Racocetra</taxon>
    </lineage>
</organism>
<dbReference type="Proteomes" id="UP000789396">
    <property type="component" value="Unassembled WGS sequence"/>
</dbReference>
<evidence type="ECO:0000313" key="2">
    <source>
        <dbReference type="EMBL" id="CAG8648207.1"/>
    </source>
</evidence>
<name>A0A9N9H2G8_9GLOM</name>
<feature type="region of interest" description="Disordered" evidence="1">
    <location>
        <begin position="23"/>
        <end position="61"/>
    </location>
</feature>
<feature type="compositionally biased region" description="Basic and acidic residues" evidence="1">
    <location>
        <begin position="24"/>
        <end position="40"/>
    </location>
</feature>
<dbReference type="AlphaFoldDB" id="A0A9N9H2G8"/>
<keyword evidence="3" id="KW-1185">Reference proteome</keyword>
<sequence length="114" mass="12995">MKYSKRITYAYLSTPKLYVKPKKTKYEKAEETLSDKSSEHDDTENVTLPSEESVIEEAESSPTINYISSNNVKEVSVEYDESNADSIYDSRNNDQLFDSIDVLMDSDESDATDK</sequence>
<reference evidence="2" key="1">
    <citation type="submission" date="2021-06" db="EMBL/GenBank/DDBJ databases">
        <authorList>
            <person name="Kallberg Y."/>
            <person name="Tangrot J."/>
            <person name="Rosling A."/>
        </authorList>
    </citation>
    <scope>NUCLEOTIDE SEQUENCE</scope>
    <source>
        <strain evidence="2">IN212</strain>
    </source>
</reference>
<protein>
    <submittedName>
        <fullName evidence="2">19109_t:CDS:1</fullName>
    </submittedName>
</protein>
<feature type="non-terminal residue" evidence="2">
    <location>
        <position position="1"/>
    </location>
</feature>
<evidence type="ECO:0000313" key="3">
    <source>
        <dbReference type="Proteomes" id="UP000789396"/>
    </source>
</evidence>
<comment type="caution">
    <text evidence="2">The sequence shown here is derived from an EMBL/GenBank/DDBJ whole genome shotgun (WGS) entry which is preliminary data.</text>
</comment>
<dbReference type="OrthoDB" id="2487644at2759"/>
<accession>A0A9N9H2G8</accession>
<evidence type="ECO:0000256" key="1">
    <source>
        <dbReference type="SAM" id="MobiDB-lite"/>
    </source>
</evidence>
<gene>
    <name evidence="2" type="ORF">RFULGI_LOCUS8340</name>
</gene>